<dbReference type="EMBL" id="UINC01000887">
    <property type="protein sequence ID" value="SUZ62683.1"/>
    <property type="molecule type" value="Genomic_DNA"/>
</dbReference>
<dbReference type="Gene3D" id="3.40.50.12140">
    <property type="entry name" value="Domain of unknown function DUF4159"/>
    <property type="match status" value="1"/>
</dbReference>
<reference evidence="2" key="1">
    <citation type="submission" date="2018-05" db="EMBL/GenBank/DDBJ databases">
        <authorList>
            <person name="Lanie J.A."/>
            <person name="Ng W.-L."/>
            <person name="Kazmierczak K.M."/>
            <person name="Andrzejewski T.M."/>
            <person name="Davidsen T.M."/>
            <person name="Wayne K.J."/>
            <person name="Tettelin H."/>
            <person name="Glass J.I."/>
            <person name="Rusch D."/>
            <person name="Podicherti R."/>
            <person name="Tsui H.-C.T."/>
            <person name="Winkler M.E."/>
        </authorList>
    </citation>
    <scope>NUCLEOTIDE SEQUENCE</scope>
</reference>
<dbReference type="Pfam" id="PF13709">
    <property type="entry name" value="DUF4159"/>
    <property type="match status" value="1"/>
</dbReference>
<organism evidence="2">
    <name type="scientific">marine metagenome</name>
    <dbReference type="NCBI Taxonomy" id="408172"/>
    <lineage>
        <taxon>unclassified sequences</taxon>
        <taxon>metagenomes</taxon>
        <taxon>ecological metagenomes</taxon>
    </lineage>
</organism>
<sequence>MNRPKLHQTLLLCYVRIMIVLLPVLSSIAAQEFTVARIQYSGGGDWYSDPSSLPNLLNYLSSRTFIKSVQEEVRIKLTDKELTSYPYLYMTGHGNVRFSEEEIIILREFLLRGSFLHADDNYGMDKSFRREMKRVFPNKDFVELPYDHPLFHSYYDFPNGLPKVHEHDGKDPQAFGLFNEDRLMVLYTYECDLGDGWEDEEVHKDPADIREKALQMGVNIIYFALTQ</sequence>
<name>A0A381PB03_9ZZZZ</name>
<gene>
    <name evidence="2" type="ORF">METZ01_LOCUS15537</name>
</gene>
<dbReference type="InterPro" id="IPR025297">
    <property type="entry name" value="DUF4159"/>
</dbReference>
<dbReference type="AlphaFoldDB" id="A0A381PB03"/>
<protein>
    <recommendedName>
        <fullName evidence="1">DUF4159 domain-containing protein</fullName>
    </recommendedName>
</protein>
<evidence type="ECO:0000259" key="1">
    <source>
        <dbReference type="Pfam" id="PF13709"/>
    </source>
</evidence>
<evidence type="ECO:0000313" key="2">
    <source>
        <dbReference type="EMBL" id="SUZ62683.1"/>
    </source>
</evidence>
<accession>A0A381PB03</accession>
<proteinExistence type="predicted"/>
<feature type="domain" description="DUF4159" evidence="1">
    <location>
        <begin position="35"/>
        <end position="225"/>
    </location>
</feature>